<feature type="transmembrane region" description="Helical" evidence="1">
    <location>
        <begin position="29"/>
        <end position="50"/>
    </location>
</feature>
<keyword evidence="1" id="KW-0812">Transmembrane</keyword>
<organism evidence="2 3">
    <name type="scientific">Gilvimarinus gilvus</name>
    <dbReference type="NCBI Taxonomy" id="3058038"/>
    <lineage>
        <taxon>Bacteria</taxon>
        <taxon>Pseudomonadati</taxon>
        <taxon>Pseudomonadota</taxon>
        <taxon>Gammaproteobacteria</taxon>
        <taxon>Cellvibrionales</taxon>
        <taxon>Cellvibrionaceae</taxon>
        <taxon>Gilvimarinus</taxon>
    </lineage>
</organism>
<sequence>MATQNHRPEVRALPQVEPNFSPAGYFLRVVLWLPIFFVLWYFLAGFFNIVPGLMSQGLINVFDSGAVLSLESVGRKIDYVTRFVTSVEGSQRKGNVIITLNPLIYSWNIPVLLALCFAVSDRLFSNARVILAVAALFPLHAWGLAAEFYVTILFKSAPEVAGQLSVSQWQKEAAALCYQFGYLMLPVIGAASLWFIANRALIEQLITEKTGTAARASK</sequence>
<dbReference type="InterPro" id="IPR049823">
    <property type="entry name" value="XrtH_assoc"/>
</dbReference>
<feature type="transmembrane region" description="Helical" evidence="1">
    <location>
        <begin position="96"/>
        <end position="117"/>
    </location>
</feature>
<evidence type="ECO:0000313" key="3">
    <source>
        <dbReference type="Proteomes" id="UP001273505"/>
    </source>
</evidence>
<feature type="transmembrane region" description="Helical" evidence="1">
    <location>
        <begin position="129"/>
        <end position="153"/>
    </location>
</feature>
<proteinExistence type="predicted"/>
<dbReference type="RefSeq" id="WP_302724263.1">
    <property type="nucleotide sequence ID" value="NZ_JAULRU010000783.1"/>
</dbReference>
<evidence type="ECO:0000313" key="2">
    <source>
        <dbReference type="EMBL" id="MDX6850322.1"/>
    </source>
</evidence>
<dbReference type="Proteomes" id="UP001273505">
    <property type="component" value="Unassembled WGS sequence"/>
</dbReference>
<reference evidence="2 3" key="1">
    <citation type="submission" date="2023-11" db="EMBL/GenBank/DDBJ databases">
        <title>Gilvimarinus fulvus sp. nov., isolated from the surface of Kelp.</title>
        <authorList>
            <person name="Sun Y.Y."/>
            <person name="Gong Y."/>
            <person name="Du Z.J."/>
        </authorList>
    </citation>
    <scope>NUCLEOTIDE SEQUENCE [LARGE SCALE GENOMIC DNA]</scope>
    <source>
        <strain evidence="2 3">SDUM040013</strain>
    </source>
</reference>
<accession>A0ABU4S1I9</accession>
<dbReference type="NCBIfam" id="NF041730">
    <property type="entry name" value="XrtH_assoc"/>
    <property type="match status" value="1"/>
</dbReference>
<dbReference type="EMBL" id="JAXAFO010000022">
    <property type="protein sequence ID" value="MDX6850322.1"/>
    <property type="molecule type" value="Genomic_DNA"/>
</dbReference>
<evidence type="ECO:0000256" key="1">
    <source>
        <dbReference type="SAM" id="Phobius"/>
    </source>
</evidence>
<protein>
    <submittedName>
        <fullName evidence="2">Exosortase H-associated membrane protein</fullName>
    </submittedName>
</protein>
<keyword evidence="1" id="KW-0472">Membrane</keyword>
<feature type="transmembrane region" description="Helical" evidence="1">
    <location>
        <begin position="173"/>
        <end position="196"/>
    </location>
</feature>
<keyword evidence="1" id="KW-1133">Transmembrane helix</keyword>
<gene>
    <name evidence="2" type="ORF">SCD92_13190</name>
</gene>
<keyword evidence="3" id="KW-1185">Reference proteome</keyword>
<comment type="caution">
    <text evidence="2">The sequence shown here is derived from an EMBL/GenBank/DDBJ whole genome shotgun (WGS) entry which is preliminary data.</text>
</comment>
<name>A0ABU4S1I9_9GAMM</name>